<sequence length="363" mass="41995">MKTAELLTQRLELVYRWYEGMISPDTGLFEYLYLPQDDTFIRKKSPIREIASVWDAAMLGDFLNRNELRPLVEKSLRHYDDYLVERDGYVILDPHRLEEPSSISHSAFMILALLHAPPPKETRRARQIAALADGILRQQRPNGSYKVYFHDLPDQGEELYAGEAMLSLLETYRQLKDSRYLQSVERGFFYYDAQYFRRDHVAEDMLVFFANWQSQLCRLLFEYTQSAGIKQDVADYLCRMHDQIIERGFYENVERHPAQQVSVEVACALEGLNDAYAFDTHAFIRTSDGTSNDERTKRYHQCICTGLAYLLRLQCTHDETERERGGFGLTLGDRAQRIDITGHAAGAFMKSVENGIECGLPTP</sequence>
<accession>A0A1H7QYF7</accession>
<dbReference type="Proteomes" id="UP000198620">
    <property type="component" value="Unassembled WGS sequence"/>
</dbReference>
<keyword evidence="2" id="KW-1185">Reference proteome</keyword>
<dbReference type="SUPFAM" id="SSF48239">
    <property type="entry name" value="Terpenoid cyclases/Protein prenyltransferases"/>
    <property type="match status" value="1"/>
</dbReference>
<protein>
    <submittedName>
        <fullName evidence="1">Uncharacterized protein</fullName>
    </submittedName>
</protein>
<dbReference type="AlphaFoldDB" id="A0A1H7QYF7"/>
<dbReference type="InterPro" id="IPR008930">
    <property type="entry name" value="Terpenoid_cyclase/PrenylTrfase"/>
</dbReference>
<evidence type="ECO:0000313" key="1">
    <source>
        <dbReference type="EMBL" id="SEL52952.1"/>
    </source>
</evidence>
<evidence type="ECO:0000313" key="2">
    <source>
        <dbReference type="Proteomes" id="UP000198620"/>
    </source>
</evidence>
<dbReference type="EMBL" id="FOBH01000014">
    <property type="protein sequence ID" value="SEL52952.1"/>
    <property type="molecule type" value="Genomic_DNA"/>
</dbReference>
<dbReference type="OrthoDB" id="8555883at2"/>
<organism evidence="1 2">
    <name type="scientific">Nitrosovibrio tenuis</name>
    <dbReference type="NCBI Taxonomy" id="1233"/>
    <lineage>
        <taxon>Bacteria</taxon>
        <taxon>Pseudomonadati</taxon>
        <taxon>Pseudomonadota</taxon>
        <taxon>Betaproteobacteria</taxon>
        <taxon>Nitrosomonadales</taxon>
        <taxon>Nitrosomonadaceae</taxon>
        <taxon>Nitrosovibrio</taxon>
    </lineage>
</organism>
<proteinExistence type="predicted"/>
<reference evidence="1 2" key="1">
    <citation type="submission" date="2016-10" db="EMBL/GenBank/DDBJ databases">
        <authorList>
            <person name="de Groot N.N."/>
        </authorList>
    </citation>
    <scope>NUCLEOTIDE SEQUENCE [LARGE SCALE GENOMIC DNA]</scope>
    <source>
        <strain evidence="1 2">Nv1</strain>
    </source>
</reference>
<dbReference type="RefSeq" id="WP_090829409.1">
    <property type="nucleotide sequence ID" value="NZ_FOBH01000014.1"/>
</dbReference>
<name>A0A1H7QYF7_9PROT</name>
<gene>
    <name evidence="1" type="ORF">SAMN05216387_11415</name>
</gene>